<accession>A0ACB7PAH1</accession>
<gene>
    <name evidence="1" type="ORF">F5144DRAFT_533970</name>
</gene>
<organism evidence="1 2">
    <name type="scientific">Chaetomium tenue</name>
    <dbReference type="NCBI Taxonomy" id="1854479"/>
    <lineage>
        <taxon>Eukaryota</taxon>
        <taxon>Fungi</taxon>
        <taxon>Dikarya</taxon>
        <taxon>Ascomycota</taxon>
        <taxon>Pezizomycotina</taxon>
        <taxon>Sordariomycetes</taxon>
        <taxon>Sordariomycetidae</taxon>
        <taxon>Sordariales</taxon>
        <taxon>Chaetomiaceae</taxon>
        <taxon>Chaetomium</taxon>
    </lineage>
</organism>
<evidence type="ECO:0000313" key="1">
    <source>
        <dbReference type="EMBL" id="KAH6632430.1"/>
    </source>
</evidence>
<evidence type="ECO:0000313" key="2">
    <source>
        <dbReference type="Proteomes" id="UP000724584"/>
    </source>
</evidence>
<name>A0ACB7PAH1_9PEZI</name>
<dbReference type="Proteomes" id="UP000724584">
    <property type="component" value="Unassembled WGS sequence"/>
</dbReference>
<proteinExistence type="predicted"/>
<keyword evidence="2" id="KW-1185">Reference proteome</keyword>
<comment type="caution">
    <text evidence="1">The sequence shown here is derived from an EMBL/GenBank/DDBJ whole genome shotgun (WGS) entry which is preliminary data.</text>
</comment>
<dbReference type="EMBL" id="JAGIZQ010000004">
    <property type="protein sequence ID" value="KAH6632430.1"/>
    <property type="molecule type" value="Genomic_DNA"/>
</dbReference>
<sequence length="305" mass="34844">MAVAEIPAREAKDLTNLFTGTEGIYLLPHHAKEIERLREQHALIRFSTGDVLVTAPLKQPKIKVLDCGASEGTWLLDLPLLYPQHEWSLHGVDIGSSLFPPKVGPYAALDLREFDIRSPTPPEPSWTQGFDLVHQRLLIWGLQKSEWATVVKNHFSLVKPGGWIQLVEGQWVDRDHPFDPVTHPNLDKMYRMQWWCTENFGMDMFIGYKLEDLLKEAGFKNVHKTQYTLGYGALAKSPEWKKRSVDMWVHTFRGLGALLPKGGIPGVLEDKAEFDQLMIDLHKETLELGYAPKMNFVIGQRPEER</sequence>
<protein>
    <submittedName>
        <fullName evidence="1">Uncharacterized protein</fullName>
    </submittedName>
</protein>
<reference evidence="1 2" key="1">
    <citation type="journal article" date="2021" name="Nat. Commun.">
        <title>Genetic determinants of endophytism in the Arabidopsis root mycobiome.</title>
        <authorList>
            <person name="Mesny F."/>
            <person name="Miyauchi S."/>
            <person name="Thiergart T."/>
            <person name="Pickel B."/>
            <person name="Atanasova L."/>
            <person name="Karlsson M."/>
            <person name="Huettel B."/>
            <person name="Barry K.W."/>
            <person name="Haridas S."/>
            <person name="Chen C."/>
            <person name="Bauer D."/>
            <person name="Andreopoulos W."/>
            <person name="Pangilinan J."/>
            <person name="LaButti K."/>
            <person name="Riley R."/>
            <person name="Lipzen A."/>
            <person name="Clum A."/>
            <person name="Drula E."/>
            <person name="Henrissat B."/>
            <person name="Kohler A."/>
            <person name="Grigoriev I.V."/>
            <person name="Martin F.M."/>
            <person name="Hacquard S."/>
        </authorList>
    </citation>
    <scope>NUCLEOTIDE SEQUENCE [LARGE SCALE GENOMIC DNA]</scope>
    <source>
        <strain evidence="1 2">MPI-SDFR-AT-0079</strain>
    </source>
</reference>